<dbReference type="EMBL" id="JBBKAR010000050">
    <property type="protein sequence ID" value="MEJ8306138.1"/>
    <property type="molecule type" value="Genomic_DNA"/>
</dbReference>
<reference evidence="1" key="1">
    <citation type="submission" date="2024-03" db="EMBL/GenBank/DDBJ databases">
        <title>Whole genome sequecning of epiphytes from Marcgravia umbellata leaves.</title>
        <authorList>
            <person name="Kumar G."/>
            <person name="Savka M.A."/>
        </authorList>
    </citation>
    <scope>NUCLEOTIDE SEQUENCE</scope>
    <source>
        <strain evidence="1">RIT_BL5</strain>
    </source>
</reference>
<protein>
    <submittedName>
        <fullName evidence="1">MerR family DNA-binding transcriptional regulator</fullName>
    </submittedName>
</protein>
<evidence type="ECO:0000313" key="2">
    <source>
        <dbReference type="Proteomes" id="UP001380953"/>
    </source>
</evidence>
<proteinExistence type="predicted"/>
<accession>A0ACC6PH57</accession>
<comment type="caution">
    <text evidence="1">The sequence shown here is derived from an EMBL/GenBank/DDBJ whole genome shotgun (WGS) entry which is preliminary data.</text>
</comment>
<sequence>MQTTFRHMDENETWTPTQAARLLNVSTTTLRRYEQLELVPDVPRKGAGRRVYAKPHMQAFAALRALLQAYDISVSYTVMKSIRENKALEALWRINEEQAEIQRERQRVAEMQELIGQADFAKYGGRRIGERLSIREAADIAGVNASAIRHWEKEGLIAPARDARNGYRIFGPRELRRIVVISSLRRTVYFIDHMKKLLEDLDAHNAAAVEKSFVIALERLDRRLRLQYSAIAAVLEYIAILGESEAAETDTPK</sequence>
<evidence type="ECO:0000313" key="1">
    <source>
        <dbReference type="EMBL" id="MEJ8306138.1"/>
    </source>
</evidence>
<organism evidence="1 2">
    <name type="scientific">Saccharibacillus sacchari</name>
    <dbReference type="NCBI Taxonomy" id="456493"/>
    <lineage>
        <taxon>Bacteria</taxon>
        <taxon>Bacillati</taxon>
        <taxon>Bacillota</taxon>
        <taxon>Bacilli</taxon>
        <taxon>Bacillales</taxon>
        <taxon>Paenibacillaceae</taxon>
        <taxon>Saccharibacillus</taxon>
    </lineage>
</organism>
<keyword evidence="1" id="KW-0238">DNA-binding</keyword>
<name>A0ACC6PH57_9BACL</name>
<dbReference type="Proteomes" id="UP001380953">
    <property type="component" value="Unassembled WGS sequence"/>
</dbReference>
<gene>
    <name evidence="1" type="ORF">WKI47_19730</name>
</gene>
<keyword evidence="2" id="KW-1185">Reference proteome</keyword>